<protein>
    <recommendedName>
        <fullName evidence="2">adenine deaminase</fullName>
        <ecNumber evidence="2">3.5.4.2</ecNumber>
    </recommendedName>
</protein>
<dbReference type="InterPro" id="IPR026912">
    <property type="entry name" value="Adenine_deam_C"/>
</dbReference>
<dbReference type="Gene3D" id="2.30.40.10">
    <property type="entry name" value="Urease, subunit C, domain 1"/>
    <property type="match status" value="1"/>
</dbReference>
<dbReference type="SUPFAM" id="SSF51556">
    <property type="entry name" value="Metallo-dependent hydrolases"/>
    <property type="match status" value="1"/>
</dbReference>
<dbReference type="AlphaFoldDB" id="A0A840UV71"/>
<evidence type="ECO:0000256" key="2">
    <source>
        <dbReference type="ARBA" id="ARBA00012782"/>
    </source>
</evidence>
<dbReference type="InterPro" id="IPR011059">
    <property type="entry name" value="Metal-dep_hydrolase_composite"/>
</dbReference>
<dbReference type="GO" id="GO:0000034">
    <property type="term" value="F:adenine deaminase activity"/>
    <property type="evidence" value="ECO:0007669"/>
    <property type="project" value="UniProtKB-EC"/>
</dbReference>
<dbReference type="Proteomes" id="UP000539642">
    <property type="component" value="Unassembled WGS sequence"/>
</dbReference>
<dbReference type="InterPro" id="IPR006680">
    <property type="entry name" value="Amidohydro-rel"/>
</dbReference>
<comment type="caution">
    <text evidence="7">The sequence shown here is derived from an EMBL/GenBank/DDBJ whole genome shotgun (WGS) entry which is preliminary data.</text>
</comment>
<comment type="similarity">
    <text evidence="1">Belongs to the metallo-dependent hydrolases superfamily. Adenine deaminase family.</text>
</comment>
<name>A0A840UV71_9BACT</name>
<sequence length="560" mass="61007">MQADTIIRNGRVVNVYSGEILRADVAIRDGRILHVGDISTEGVASDRIYDADGDFLIPGFFDAHAHMDLFYNPFAYARSVLARGTTCIFNDGHDLAAAMGVDAFLDIIASLQHGPMTIKSGAPAATPPYPEVEGEDLWSMADFRKAMACKDILSVSETVAYLRIVLRDPNLLERFALARTMGKLIEGHTTGANWDRLNALAYAGVLSCHESLNSADVTSRLRLGFYVMLRHGSIREDMPKYIEAVHTAEAFDTSRIMLVSDGIFADHLIERGNMDWVVAEAVRYGIAPVRAIQMATLNPARYFHLDHEVGAIAPGRLAHILVTSSLEQPTPRLVFARGGLVAEEGRLLTDAYQKVDPVAGSRPFEITDIHPDRFRIAARPGLATVPVITIINRTVTEAEEIALPVRNGFYAPPEDLLPAFLITRDGRKTGCGFVKGFPRGLGGLASTVSHDTHGLLVIGSSPADMALAASEALKPGGGVVFVQNGEIRAGIPLPLGGHCSLKSVPELAAEIRHLNHEIERLGTDLDNPLWTLVFLTFTSVLQLRLTYEGVYDVRRGKIVF</sequence>
<evidence type="ECO:0000313" key="7">
    <source>
        <dbReference type="EMBL" id="MBB5348736.1"/>
    </source>
</evidence>
<dbReference type="EC" id="3.5.4.2" evidence="2"/>
<keyword evidence="8" id="KW-1185">Reference proteome</keyword>
<proteinExistence type="inferred from homology"/>
<keyword evidence="3 7" id="KW-0378">Hydrolase</keyword>
<dbReference type="SUPFAM" id="SSF51338">
    <property type="entry name" value="Composite domain of metallo-dependent hydrolases"/>
    <property type="match status" value="1"/>
</dbReference>
<evidence type="ECO:0000256" key="1">
    <source>
        <dbReference type="ARBA" id="ARBA00006773"/>
    </source>
</evidence>
<dbReference type="RefSeq" id="WP_183351558.1">
    <property type="nucleotide sequence ID" value="NZ_JACHEO010000014.1"/>
</dbReference>
<gene>
    <name evidence="7" type="ORF">HNQ81_002476</name>
</gene>
<dbReference type="InterPro" id="IPR032466">
    <property type="entry name" value="Metal_Hydrolase"/>
</dbReference>
<evidence type="ECO:0000256" key="4">
    <source>
        <dbReference type="ARBA" id="ARBA00047720"/>
    </source>
</evidence>
<accession>A0A840UV71</accession>
<evidence type="ECO:0000259" key="5">
    <source>
        <dbReference type="Pfam" id="PF01979"/>
    </source>
</evidence>
<dbReference type="Gene3D" id="3.20.20.140">
    <property type="entry name" value="Metal-dependent hydrolases"/>
    <property type="match status" value="1"/>
</dbReference>
<feature type="domain" description="Amidohydrolase-related" evidence="5">
    <location>
        <begin position="55"/>
        <end position="337"/>
    </location>
</feature>
<dbReference type="EMBL" id="JACHEO010000014">
    <property type="protein sequence ID" value="MBB5348736.1"/>
    <property type="molecule type" value="Genomic_DNA"/>
</dbReference>
<dbReference type="PANTHER" id="PTHR11113">
    <property type="entry name" value="N-ACETYLGLUCOSAMINE-6-PHOSPHATE DEACETYLASE"/>
    <property type="match status" value="1"/>
</dbReference>
<evidence type="ECO:0000256" key="3">
    <source>
        <dbReference type="ARBA" id="ARBA00022801"/>
    </source>
</evidence>
<organism evidence="7 8">
    <name type="scientific">Desulfoprunum benzoelyticum</name>
    <dbReference type="NCBI Taxonomy" id="1506996"/>
    <lineage>
        <taxon>Bacteria</taxon>
        <taxon>Pseudomonadati</taxon>
        <taxon>Thermodesulfobacteriota</taxon>
        <taxon>Desulfobulbia</taxon>
        <taxon>Desulfobulbales</taxon>
        <taxon>Desulfobulbaceae</taxon>
        <taxon>Desulfoprunum</taxon>
    </lineage>
</organism>
<reference evidence="7 8" key="1">
    <citation type="submission" date="2020-08" db="EMBL/GenBank/DDBJ databases">
        <title>Genomic Encyclopedia of Type Strains, Phase IV (KMG-IV): sequencing the most valuable type-strain genomes for metagenomic binning, comparative biology and taxonomic classification.</title>
        <authorList>
            <person name="Goeker M."/>
        </authorList>
    </citation>
    <scope>NUCLEOTIDE SEQUENCE [LARGE SCALE GENOMIC DNA]</scope>
    <source>
        <strain evidence="7 8">DSM 28570</strain>
    </source>
</reference>
<evidence type="ECO:0000313" key="8">
    <source>
        <dbReference type="Proteomes" id="UP000539642"/>
    </source>
</evidence>
<feature type="domain" description="Adenine deaminase C-terminal" evidence="6">
    <location>
        <begin position="394"/>
        <end position="555"/>
    </location>
</feature>
<evidence type="ECO:0000259" key="6">
    <source>
        <dbReference type="Pfam" id="PF13382"/>
    </source>
</evidence>
<dbReference type="Pfam" id="PF13382">
    <property type="entry name" value="Adenine_deam_C"/>
    <property type="match status" value="1"/>
</dbReference>
<comment type="catalytic activity">
    <reaction evidence="4">
        <text>adenine + H2O + H(+) = hypoxanthine + NH4(+)</text>
        <dbReference type="Rhea" id="RHEA:23688"/>
        <dbReference type="ChEBI" id="CHEBI:15377"/>
        <dbReference type="ChEBI" id="CHEBI:15378"/>
        <dbReference type="ChEBI" id="CHEBI:16708"/>
        <dbReference type="ChEBI" id="CHEBI:17368"/>
        <dbReference type="ChEBI" id="CHEBI:28938"/>
        <dbReference type="EC" id="3.5.4.2"/>
    </reaction>
</comment>
<dbReference type="PANTHER" id="PTHR11113:SF2">
    <property type="entry name" value="ADENINE DEAMINASE"/>
    <property type="match status" value="1"/>
</dbReference>
<dbReference type="Pfam" id="PF01979">
    <property type="entry name" value="Amidohydro_1"/>
    <property type="match status" value="1"/>
</dbReference>